<keyword evidence="2" id="KW-1133">Transmembrane helix</keyword>
<evidence type="ECO:0000313" key="4">
    <source>
        <dbReference type="Proteomes" id="UP000655751"/>
    </source>
</evidence>
<feature type="transmembrane region" description="Helical" evidence="2">
    <location>
        <begin position="161"/>
        <end position="182"/>
    </location>
</feature>
<sequence>MFRTKKTPPTAHPPSGDVAALAEQLSTARGRLELLGGDAADVLAEVPSEAELAETRELAEWRRAQLREADRAELASQLTAAAKIRDAEAKIRDADIRDAVGARMALADQRRADSPASTIAELRRYGQGFRYGGAVVIAIGMIWSAVNVQQNIAPGGPGDPMFWVSYMVEAMISGLLVMVAVGTAKHREAAGLEPSPGLKWAEFGLFALTFVLNTYPYLAATHWYQASLHGVAPGLIGGALWIMHYLGRDNTRSREIVAHRIGDDLATQLPDLRALHTHTVRTVTTTAPQAPAVDPLAEFEAEFDPALTAHQSTSAGTGAGASAAPHSRPRTTREELDSTPVADTSAGSAATPHHESAGADNALTEAIPHQPTEDSAAPAAPVTEEAPALASTETSTTATSEDTVEESGSAGEVREEVRAARGPRSRTPHPARTTSAGAVTPASAGPRAQTALALATPESAGDSAGAESQVRASLLPLAEQVRGRGVGARMSIESVVRVLEALDRGASVNGAHTATGVHRRTVERIRDTAAVVIAEAADGSGGRVIELRKHDR</sequence>
<gene>
    <name evidence="3" type="ORF">IT779_29210</name>
</gene>
<reference evidence="3" key="1">
    <citation type="submission" date="2020-11" db="EMBL/GenBank/DDBJ databases">
        <title>Nocardia NEAU-351.nov., a novel actinomycete isolated from the cow dung.</title>
        <authorList>
            <person name="Zhang X."/>
        </authorList>
    </citation>
    <scope>NUCLEOTIDE SEQUENCE</scope>
    <source>
        <strain evidence="3">NEAU-351</strain>
    </source>
</reference>
<keyword evidence="4" id="KW-1185">Reference proteome</keyword>
<feature type="region of interest" description="Disordered" evidence="1">
    <location>
        <begin position="370"/>
        <end position="450"/>
    </location>
</feature>
<evidence type="ECO:0008006" key="5">
    <source>
        <dbReference type="Google" id="ProtNLM"/>
    </source>
</evidence>
<comment type="caution">
    <text evidence="3">The sequence shown here is derived from an EMBL/GenBank/DDBJ whole genome shotgun (WGS) entry which is preliminary data.</text>
</comment>
<dbReference type="EMBL" id="JADMLG010000015">
    <property type="protein sequence ID" value="MBH0780358.1"/>
    <property type="molecule type" value="Genomic_DNA"/>
</dbReference>
<feature type="compositionally biased region" description="Low complexity" evidence="1">
    <location>
        <begin position="311"/>
        <end position="324"/>
    </location>
</feature>
<organism evidence="3 4">
    <name type="scientific">Nocardia bovistercoris</name>
    <dbReference type="NCBI Taxonomy" id="2785916"/>
    <lineage>
        <taxon>Bacteria</taxon>
        <taxon>Bacillati</taxon>
        <taxon>Actinomycetota</taxon>
        <taxon>Actinomycetes</taxon>
        <taxon>Mycobacteriales</taxon>
        <taxon>Nocardiaceae</taxon>
        <taxon>Nocardia</taxon>
    </lineage>
</organism>
<name>A0A931IGW6_9NOCA</name>
<feature type="transmembrane region" description="Helical" evidence="2">
    <location>
        <begin position="203"/>
        <end position="220"/>
    </location>
</feature>
<accession>A0A931IGW6</accession>
<feature type="compositionally biased region" description="Low complexity" evidence="1">
    <location>
        <begin position="376"/>
        <end position="401"/>
    </location>
</feature>
<proteinExistence type="predicted"/>
<feature type="transmembrane region" description="Helical" evidence="2">
    <location>
        <begin position="226"/>
        <end position="246"/>
    </location>
</feature>
<dbReference type="RefSeq" id="WP_196152672.1">
    <property type="nucleotide sequence ID" value="NZ_JADMLG010000015.1"/>
</dbReference>
<keyword evidence="2" id="KW-0472">Membrane</keyword>
<evidence type="ECO:0000313" key="3">
    <source>
        <dbReference type="EMBL" id="MBH0780358.1"/>
    </source>
</evidence>
<protein>
    <recommendedName>
        <fullName evidence="5">DUF2637 domain-containing protein</fullName>
    </recommendedName>
</protein>
<evidence type="ECO:0000256" key="1">
    <source>
        <dbReference type="SAM" id="MobiDB-lite"/>
    </source>
</evidence>
<evidence type="ECO:0000256" key="2">
    <source>
        <dbReference type="SAM" id="Phobius"/>
    </source>
</evidence>
<keyword evidence="2" id="KW-0812">Transmembrane</keyword>
<feature type="region of interest" description="Disordered" evidence="1">
    <location>
        <begin position="311"/>
        <end position="358"/>
    </location>
</feature>
<dbReference type="AlphaFoldDB" id="A0A931IGW6"/>
<feature type="transmembrane region" description="Helical" evidence="2">
    <location>
        <begin position="128"/>
        <end position="146"/>
    </location>
</feature>
<dbReference type="Proteomes" id="UP000655751">
    <property type="component" value="Unassembled WGS sequence"/>
</dbReference>